<protein>
    <submittedName>
        <fullName evidence="1">Uncharacterized protein</fullName>
    </submittedName>
</protein>
<evidence type="ECO:0000313" key="2">
    <source>
        <dbReference type="Proteomes" id="UP000799421"/>
    </source>
</evidence>
<gene>
    <name evidence="1" type="ORF">K470DRAFT_81416</name>
</gene>
<dbReference type="AlphaFoldDB" id="A0A6A7C9H7"/>
<keyword evidence="2" id="KW-1185">Reference proteome</keyword>
<reference evidence="1" key="1">
    <citation type="journal article" date="2020" name="Stud. Mycol.">
        <title>101 Dothideomycetes genomes: a test case for predicting lifestyles and emergence of pathogens.</title>
        <authorList>
            <person name="Haridas S."/>
            <person name="Albert R."/>
            <person name="Binder M."/>
            <person name="Bloem J."/>
            <person name="Labutti K."/>
            <person name="Salamov A."/>
            <person name="Andreopoulos B."/>
            <person name="Baker S."/>
            <person name="Barry K."/>
            <person name="Bills G."/>
            <person name="Bluhm B."/>
            <person name="Cannon C."/>
            <person name="Castanera R."/>
            <person name="Culley D."/>
            <person name="Daum C."/>
            <person name="Ezra D."/>
            <person name="Gonzalez J."/>
            <person name="Henrissat B."/>
            <person name="Kuo A."/>
            <person name="Liang C."/>
            <person name="Lipzen A."/>
            <person name="Lutzoni F."/>
            <person name="Magnuson J."/>
            <person name="Mondo S."/>
            <person name="Nolan M."/>
            <person name="Ohm R."/>
            <person name="Pangilinan J."/>
            <person name="Park H.-J."/>
            <person name="Ramirez L."/>
            <person name="Alfaro M."/>
            <person name="Sun H."/>
            <person name="Tritt A."/>
            <person name="Yoshinaga Y."/>
            <person name="Zwiers L.-H."/>
            <person name="Turgeon B."/>
            <person name="Goodwin S."/>
            <person name="Spatafora J."/>
            <person name="Crous P."/>
            <person name="Grigoriev I."/>
        </authorList>
    </citation>
    <scope>NUCLEOTIDE SEQUENCE</scope>
    <source>
        <strain evidence="1">CBS 480.64</strain>
    </source>
</reference>
<dbReference type="EMBL" id="MU005959">
    <property type="protein sequence ID" value="KAF2863729.1"/>
    <property type="molecule type" value="Genomic_DNA"/>
</dbReference>
<dbReference type="Proteomes" id="UP000799421">
    <property type="component" value="Unassembled WGS sequence"/>
</dbReference>
<proteinExistence type="predicted"/>
<accession>A0A6A7C9H7</accession>
<organism evidence="1 2">
    <name type="scientific">Piedraia hortae CBS 480.64</name>
    <dbReference type="NCBI Taxonomy" id="1314780"/>
    <lineage>
        <taxon>Eukaryota</taxon>
        <taxon>Fungi</taxon>
        <taxon>Dikarya</taxon>
        <taxon>Ascomycota</taxon>
        <taxon>Pezizomycotina</taxon>
        <taxon>Dothideomycetes</taxon>
        <taxon>Dothideomycetidae</taxon>
        <taxon>Capnodiales</taxon>
        <taxon>Piedraiaceae</taxon>
        <taxon>Piedraia</taxon>
    </lineage>
</organism>
<name>A0A6A7C9H7_9PEZI</name>
<evidence type="ECO:0000313" key="1">
    <source>
        <dbReference type="EMBL" id="KAF2863729.1"/>
    </source>
</evidence>
<sequence length="77" mass="8780">MVNVLVQRPADRRSNVAYGQSFRIYALSPRCSPHAENQPLYTAFVSGSTDVINGWDKAMVSLEHVETNRARKKWDDK</sequence>